<dbReference type="PRINTS" id="PR00947">
    <property type="entry name" value="CUTICLE"/>
</dbReference>
<dbReference type="Pfam" id="PF00379">
    <property type="entry name" value="Chitin_bind_4"/>
    <property type="match status" value="2"/>
</dbReference>
<keyword evidence="3" id="KW-0732">Signal</keyword>
<dbReference type="PANTHER" id="PTHR12236">
    <property type="entry name" value="STRUCTURAL CONTITUENT OF CUTICLE"/>
    <property type="match status" value="1"/>
</dbReference>
<evidence type="ECO:0000256" key="2">
    <source>
        <dbReference type="PROSITE-ProRule" id="PRU00497"/>
    </source>
</evidence>
<feature type="signal peptide" evidence="3">
    <location>
        <begin position="1"/>
        <end position="19"/>
    </location>
</feature>
<dbReference type="Proteomes" id="UP001562425">
    <property type="component" value="Unassembled WGS sequence"/>
</dbReference>
<dbReference type="EMBL" id="JBEHCU010005654">
    <property type="protein sequence ID" value="KAL1399098.1"/>
    <property type="molecule type" value="Genomic_DNA"/>
</dbReference>
<comment type="caution">
    <text evidence="4">The sequence shown here is derived from an EMBL/GenBank/DDBJ whole genome shotgun (WGS) entry which is preliminary data.</text>
</comment>
<sequence>MAALKIVLVTVCVFGVSQAGVLLPGARLAAAPLAAAAAVPVINTSYDPLPQYTYAYNVQDALTGDHKSQQETRDGDVVKGSYSLVEPDGTVRTVIYTADPINGFNAIVQRGPLVHKAVVPIAAFAASLAVALGSPVYGPVSYGPAVSYGYAAKAIQPLHTVAVAKPVVAAPIYHAAPVIAHAAPAVVKHVEAYDPNPHYSFSYGVADPHTGDSKHAEETLANGVVHGSYSLTEPDGTIRKVTYTADKLHGFNAVVEKSGHAVHAAPVIKKVAVAAAPIVHAAPAYGYYHH</sequence>
<accession>A0ABD1DHH5</accession>
<protein>
    <recommendedName>
        <fullName evidence="6">Cuticle protein</fullName>
    </recommendedName>
</protein>
<keyword evidence="5" id="KW-1185">Reference proteome</keyword>
<gene>
    <name evidence="4" type="ORF">pipiens_008479</name>
</gene>
<dbReference type="InterPro" id="IPR031311">
    <property type="entry name" value="CHIT_BIND_RR_consensus"/>
</dbReference>
<evidence type="ECO:0000256" key="3">
    <source>
        <dbReference type="SAM" id="SignalP"/>
    </source>
</evidence>
<dbReference type="InterPro" id="IPR000618">
    <property type="entry name" value="Insect_cuticle"/>
</dbReference>
<dbReference type="PROSITE" id="PS00233">
    <property type="entry name" value="CHIT_BIND_RR_1"/>
    <property type="match status" value="2"/>
</dbReference>
<dbReference type="GO" id="GO:0042302">
    <property type="term" value="F:structural constituent of cuticle"/>
    <property type="evidence" value="ECO:0007669"/>
    <property type="project" value="UniProtKB-UniRule"/>
</dbReference>
<dbReference type="AlphaFoldDB" id="A0ABD1DHH5"/>
<evidence type="ECO:0000256" key="1">
    <source>
        <dbReference type="ARBA" id="ARBA00022460"/>
    </source>
</evidence>
<dbReference type="InterPro" id="IPR051217">
    <property type="entry name" value="Insect_Cuticle_Struc_Prot"/>
</dbReference>
<keyword evidence="1 2" id="KW-0193">Cuticle</keyword>
<feature type="chain" id="PRO_5044839778" description="Cuticle protein" evidence="3">
    <location>
        <begin position="20"/>
        <end position="290"/>
    </location>
</feature>
<proteinExistence type="predicted"/>
<dbReference type="PROSITE" id="PS51155">
    <property type="entry name" value="CHIT_BIND_RR_2"/>
    <property type="match status" value="2"/>
</dbReference>
<name>A0ABD1DHH5_CULPP</name>
<evidence type="ECO:0000313" key="5">
    <source>
        <dbReference type="Proteomes" id="UP001562425"/>
    </source>
</evidence>
<reference evidence="4 5" key="1">
    <citation type="submission" date="2024-05" db="EMBL/GenBank/DDBJ databases">
        <title>Culex pipiens pipiens assembly and annotation.</title>
        <authorList>
            <person name="Alout H."/>
            <person name="Durand T."/>
        </authorList>
    </citation>
    <scope>NUCLEOTIDE SEQUENCE [LARGE SCALE GENOMIC DNA]</scope>
    <source>
        <strain evidence="4">HA-2024</strain>
        <tissue evidence="4">Whole body</tissue>
    </source>
</reference>
<organism evidence="4 5">
    <name type="scientific">Culex pipiens pipiens</name>
    <name type="common">Northern house mosquito</name>
    <dbReference type="NCBI Taxonomy" id="38569"/>
    <lineage>
        <taxon>Eukaryota</taxon>
        <taxon>Metazoa</taxon>
        <taxon>Ecdysozoa</taxon>
        <taxon>Arthropoda</taxon>
        <taxon>Hexapoda</taxon>
        <taxon>Insecta</taxon>
        <taxon>Pterygota</taxon>
        <taxon>Neoptera</taxon>
        <taxon>Endopterygota</taxon>
        <taxon>Diptera</taxon>
        <taxon>Nematocera</taxon>
        <taxon>Culicoidea</taxon>
        <taxon>Culicidae</taxon>
        <taxon>Culicinae</taxon>
        <taxon>Culicini</taxon>
        <taxon>Culex</taxon>
        <taxon>Culex</taxon>
    </lineage>
</organism>
<dbReference type="PANTHER" id="PTHR12236:SF86">
    <property type="entry name" value="CCP84AC-RELATED"/>
    <property type="match status" value="1"/>
</dbReference>
<evidence type="ECO:0008006" key="6">
    <source>
        <dbReference type="Google" id="ProtNLM"/>
    </source>
</evidence>
<evidence type="ECO:0000313" key="4">
    <source>
        <dbReference type="EMBL" id="KAL1399098.1"/>
    </source>
</evidence>